<gene>
    <name evidence="16" type="ORF">MPDQ_003665</name>
</gene>
<feature type="transmembrane region" description="Helical" evidence="14">
    <location>
        <begin position="184"/>
        <end position="205"/>
    </location>
</feature>
<dbReference type="EMBL" id="VIFY01000023">
    <property type="protein sequence ID" value="TQB75119.1"/>
    <property type="molecule type" value="Genomic_DNA"/>
</dbReference>
<evidence type="ECO:0000256" key="5">
    <source>
        <dbReference type="ARBA" id="ARBA00022955"/>
    </source>
</evidence>
<reference evidence="16 17" key="1">
    <citation type="submission" date="2019-06" db="EMBL/GenBank/DDBJ databases">
        <title>Wine fermentation using esterase from Monascus purpureus.</title>
        <authorList>
            <person name="Geng C."/>
            <person name="Zhang Y."/>
        </authorList>
    </citation>
    <scope>NUCLEOTIDE SEQUENCE [LARGE SCALE GENOMIC DNA]</scope>
    <source>
        <strain evidence="16">HQ1</strain>
    </source>
</reference>
<dbReference type="AlphaFoldDB" id="A0A507R241"/>
<comment type="similarity">
    <text evidence="2">Belongs to the EBP family.</text>
</comment>
<keyword evidence="10" id="KW-1207">Sterol metabolism</keyword>
<dbReference type="GO" id="GO:0016020">
    <property type="term" value="C:membrane"/>
    <property type="evidence" value="ECO:0007669"/>
    <property type="project" value="UniProtKB-SubCell"/>
</dbReference>
<evidence type="ECO:0000256" key="14">
    <source>
        <dbReference type="SAM" id="Phobius"/>
    </source>
</evidence>
<keyword evidence="8" id="KW-0443">Lipid metabolism</keyword>
<evidence type="ECO:0000256" key="1">
    <source>
        <dbReference type="ARBA" id="ARBA00004141"/>
    </source>
</evidence>
<keyword evidence="11" id="KW-0753">Steroid metabolism</keyword>
<dbReference type="Proteomes" id="UP000319663">
    <property type="component" value="Unassembled WGS sequence"/>
</dbReference>
<evidence type="ECO:0000256" key="6">
    <source>
        <dbReference type="ARBA" id="ARBA00022989"/>
    </source>
</evidence>
<feature type="transmembrane region" description="Helical" evidence="14">
    <location>
        <begin position="113"/>
        <end position="137"/>
    </location>
</feature>
<feature type="domain" description="EXPERA" evidence="15">
    <location>
        <begin position="58"/>
        <end position="204"/>
    </location>
</feature>
<keyword evidence="12" id="KW-0413">Isomerase</keyword>
<dbReference type="GO" id="GO:0016126">
    <property type="term" value="P:sterol biosynthetic process"/>
    <property type="evidence" value="ECO:0007669"/>
    <property type="project" value="UniProtKB-KW"/>
</dbReference>
<dbReference type="STRING" id="5098.A0A507R241"/>
<dbReference type="Pfam" id="PF05241">
    <property type="entry name" value="EBP"/>
    <property type="match status" value="1"/>
</dbReference>
<keyword evidence="3" id="KW-0444">Lipid biosynthesis</keyword>
<evidence type="ECO:0000256" key="4">
    <source>
        <dbReference type="ARBA" id="ARBA00022692"/>
    </source>
</evidence>
<keyword evidence="9 13" id="KW-0472">Membrane</keyword>
<feature type="transmembrane region" description="Helical" evidence="14">
    <location>
        <begin position="149"/>
        <end position="172"/>
    </location>
</feature>
<keyword evidence="6 13" id="KW-1133">Transmembrane helix</keyword>
<dbReference type="PANTHER" id="PTHR14207">
    <property type="entry name" value="STEROL ISOMERASE"/>
    <property type="match status" value="1"/>
</dbReference>
<name>A0A507R241_MONPU</name>
<dbReference type="PANTHER" id="PTHR14207:SF0">
    <property type="entry name" value="3-BETA-HYDROXYSTEROID-DELTA(8),DELTA(7)-ISOMERASE"/>
    <property type="match status" value="1"/>
</dbReference>
<proteinExistence type="inferred from homology"/>
<evidence type="ECO:0000256" key="10">
    <source>
        <dbReference type="ARBA" id="ARBA00023166"/>
    </source>
</evidence>
<comment type="caution">
    <text evidence="16">The sequence shown here is derived from an EMBL/GenBank/DDBJ whole genome shotgun (WGS) entry which is preliminary data.</text>
</comment>
<comment type="subcellular location">
    <subcellularLocation>
        <location evidence="1">Membrane</location>
        <topology evidence="1">Multi-pass membrane protein</topology>
    </subcellularLocation>
</comment>
<evidence type="ECO:0000256" key="13">
    <source>
        <dbReference type="PROSITE-ProRule" id="PRU01087"/>
    </source>
</evidence>
<keyword evidence="5" id="KW-0752">Steroid biosynthesis</keyword>
<evidence type="ECO:0000256" key="7">
    <source>
        <dbReference type="ARBA" id="ARBA00023011"/>
    </source>
</evidence>
<keyword evidence="7" id="KW-0756">Sterol biosynthesis</keyword>
<dbReference type="InterPro" id="IPR007905">
    <property type="entry name" value="EBP"/>
</dbReference>
<feature type="transmembrane region" description="Helical" evidence="14">
    <location>
        <begin position="27"/>
        <end position="48"/>
    </location>
</feature>
<accession>A0A507R241</accession>
<dbReference type="GO" id="GO:0047750">
    <property type="term" value="F:cholestenol delta-isomerase activity"/>
    <property type="evidence" value="ECO:0007669"/>
    <property type="project" value="InterPro"/>
</dbReference>
<dbReference type="PROSITE" id="PS51751">
    <property type="entry name" value="EXPERA"/>
    <property type="match status" value="1"/>
</dbReference>
<evidence type="ECO:0000256" key="12">
    <source>
        <dbReference type="ARBA" id="ARBA00023235"/>
    </source>
</evidence>
<keyword evidence="17" id="KW-1185">Reference proteome</keyword>
<evidence type="ECO:0000313" key="17">
    <source>
        <dbReference type="Proteomes" id="UP000319663"/>
    </source>
</evidence>
<feature type="transmembrane region" description="Helical" evidence="14">
    <location>
        <begin position="60"/>
        <end position="82"/>
    </location>
</feature>
<dbReference type="GO" id="GO:0004769">
    <property type="term" value="F:steroid Delta-isomerase activity"/>
    <property type="evidence" value="ECO:0007669"/>
    <property type="project" value="TreeGrafter"/>
</dbReference>
<keyword evidence="4 13" id="KW-0812">Transmembrane</keyword>
<evidence type="ECO:0000256" key="8">
    <source>
        <dbReference type="ARBA" id="ARBA00023098"/>
    </source>
</evidence>
<evidence type="ECO:0000256" key="11">
    <source>
        <dbReference type="ARBA" id="ARBA00023221"/>
    </source>
</evidence>
<organism evidence="16 17">
    <name type="scientific">Monascus purpureus</name>
    <name type="common">Red mold</name>
    <name type="synonym">Monascus anka</name>
    <dbReference type="NCBI Taxonomy" id="5098"/>
    <lineage>
        <taxon>Eukaryota</taxon>
        <taxon>Fungi</taxon>
        <taxon>Dikarya</taxon>
        <taxon>Ascomycota</taxon>
        <taxon>Pezizomycotina</taxon>
        <taxon>Eurotiomycetes</taxon>
        <taxon>Eurotiomycetidae</taxon>
        <taxon>Eurotiales</taxon>
        <taxon>Aspergillaceae</taxon>
        <taxon>Monascus</taxon>
    </lineage>
</organism>
<dbReference type="GO" id="GO:0005783">
    <property type="term" value="C:endoplasmic reticulum"/>
    <property type="evidence" value="ECO:0007669"/>
    <property type="project" value="TreeGrafter"/>
</dbReference>
<evidence type="ECO:0000256" key="2">
    <source>
        <dbReference type="ARBA" id="ARBA00008337"/>
    </source>
</evidence>
<evidence type="ECO:0000313" key="16">
    <source>
        <dbReference type="EMBL" id="TQB75119.1"/>
    </source>
</evidence>
<dbReference type="OrthoDB" id="58557at2759"/>
<sequence length="230" mass="26080">MDALPIHPYYPLDVEIADYVANEWGTLTLVSIFAAVCTAVFTVTYAVVKKARPNIAAGEIWTILWFVLSGCIHLILEGYYVYHFQHLASKQTVLGQLWKEYALSDSRYLTQDAFNLCMETITAVFWGPLSFLLAGLITTNHHLRHPLQLVVSLGQLYGDILYYATALFNHVVHRMSYSRPEGCYFWGYFVFMNVFWVVIPSVLLYQSIMASGRVFLKTQAGSNGTAKKVN</sequence>
<evidence type="ECO:0000256" key="3">
    <source>
        <dbReference type="ARBA" id="ARBA00022516"/>
    </source>
</evidence>
<evidence type="ECO:0000256" key="9">
    <source>
        <dbReference type="ARBA" id="ARBA00023136"/>
    </source>
</evidence>
<dbReference type="InterPro" id="IPR033118">
    <property type="entry name" value="EXPERA"/>
</dbReference>
<evidence type="ECO:0000259" key="15">
    <source>
        <dbReference type="PROSITE" id="PS51751"/>
    </source>
</evidence>
<dbReference type="GO" id="GO:0000247">
    <property type="term" value="F:C-8 sterol isomerase activity"/>
    <property type="evidence" value="ECO:0007669"/>
    <property type="project" value="TreeGrafter"/>
</dbReference>
<protein>
    <recommendedName>
        <fullName evidence="15">EXPERA domain-containing protein</fullName>
    </recommendedName>
</protein>